<dbReference type="PANTHER" id="PTHR15503:SF22">
    <property type="entry name" value="TRANSPOSON TY3-I GAG POLYPROTEIN"/>
    <property type="match status" value="1"/>
</dbReference>
<evidence type="ECO:0000313" key="3">
    <source>
        <dbReference type="Proteomes" id="UP000192927"/>
    </source>
</evidence>
<dbReference type="Gene3D" id="2.40.70.10">
    <property type="entry name" value="Acid Proteases"/>
    <property type="match status" value="1"/>
</dbReference>
<dbReference type="Proteomes" id="UP000192927">
    <property type="component" value="Unassembled WGS sequence"/>
</dbReference>
<keyword evidence="3" id="KW-1185">Reference proteome</keyword>
<reference evidence="3" key="1">
    <citation type="submission" date="2017-03" db="EMBL/GenBank/DDBJ databases">
        <authorList>
            <person name="Sharma R."/>
            <person name="Thines M."/>
        </authorList>
    </citation>
    <scope>NUCLEOTIDE SEQUENCE [LARGE SCALE GENOMIC DNA]</scope>
</reference>
<dbReference type="Pfam" id="PF13975">
    <property type="entry name" value="gag-asp_proteas"/>
    <property type="match status" value="1"/>
</dbReference>
<proteinExistence type="predicted"/>
<accession>A0A1W5D2W5</accession>
<evidence type="ECO:0000256" key="1">
    <source>
        <dbReference type="SAM" id="MobiDB-lite"/>
    </source>
</evidence>
<organism evidence="2 3">
    <name type="scientific">Lasallia pustulata</name>
    <dbReference type="NCBI Taxonomy" id="136370"/>
    <lineage>
        <taxon>Eukaryota</taxon>
        <taxon>Fungi</taxon>
        <taxon>Dikarya</taxon>
        <taxon>Ascomycota</taxon>
        <taxon>Pezizomycotina</taxon>
        <taxon>Lecanoromycetes</taxon>
        <taxon>OSLEUM clade</taxon>
        <taxon>Umbilicariomycetidae</taxon>
        <taxon>Umbilicariales</taxon>
        <taxon>Umbilicariaceae</taxon>
        <taxon>Lasallia</taxon>
    </lineage>
</organism>
<dbReference type="EMBL" id="FWEW01001444">
    <property type="protein sequence ID" value="SLM37229.1"/>
    <property type="molecule type" value="Genomic_DNA"/>
</dbReference>
<protein>
    <submittedName>
        <fullName evidence="2">Aspartic peptidase domain</fullName>
    </submittedName>
</protein>
<dbReference type="InterPro" id="IPR032567">
    <property type="entry name" value="RTL1-rel"/>
</dbReference>
<dbReference type="CDD" id="cd00303">
    <property type="entry name" value="retropepsin_like"/>
    <property type="match status" value="1"/>
</dbReference>
<sequence>MVDSGANQNYVSRRMAQQLKEYEQNKDIPYPVNTANGKFMEFVTKQLHEIPMTIGKHTERISLDIVDLPKYDVVLGMAWLHDHNPTIDWKTRTLEFPTCRTDKTEDRSSSKVPVARAIWVRPVGRTIAELGQEQELPPEYKEFKQLFEKREGSSALPEHKPWDHKIDFVE</sequence>
<dbReference type="AlphaFoldDB" id="A0A1W5D2W5"/>
<dbReference type="InterPro" id="IPR021109">
    <property type="entry name" value="Peptidase_aspartic_dom_sf"/>
</dbReference>
<feature type="non-terminal residue" evidence="2">
    <location>
        <position position="170"/>
    </location>
</feature>
<evidence type="ECO:0000313" key="2">
    <source>
        <dbReference type="EMBL" id="SLM37229.1"/>
    </source>
</evidence>
<name>A0A1W5D2W5_9LECA</name>
<feature type="region of interest" description="Disordered" evidence="1">
    <location>
        <begin position="151"/>
        <end position="170"/>
    </location>
</feature>
<dbReference type="SUPFAM" id="SSF50630">
    <property type="entry name" value="Acid proteases"/>
    <property type="match status" value="1"/>
</dbReference>
<dbReference type="PANTHER" id="PTHR15503">
    <property type="entry name" value="LDOC1 RELATED"/>
    <property type="match status" value="1"/>
</dbReference>